<keyword evidence="3" id="KW-1185">Reference proteome</keyword>
<feature type="domain" description="CHK kinase-like" evidence="1">
    <location>
        <begin position="142"/>
        <end position="336"/>
    </location>
</feature>
<evidence type="ECO:0000259" key="1">
    <source>
        <dbReference type="SMART" id="SM00587"/>
    </source>
</evidence>
<dbReference type="PANTHER" id="PTHR11012:SF30">
    <property type="entry name" value="PROTEIN KINASE-LIKE DOMAIN-CONTAINING"/>
    <property type="match status" value="1"/>
</dbReference>
<proteinExistence type="predicted"/>
<reference evidence="2" key="1">
    <citation type="journal article" date="2023" name="G3 (Bethesda)">
        <title>Whole genome assemblies of Zophobas morio and Tenebrio molitor.</title>
        <authorList>
            <person name="Kaur S."/>
            <person name="Stinson S.A."/>
            <person name="diCenzo G.C."/>
        </authorList>
    </citation>
    <scope>NUCLEOTIDE SEQUENCE</scope>
    <source>
        <strain evidence="2">QUZm001</strain>
    </source>
</reference>
<comment type="caution">
    <text evidence="2">The sequence shown here is derived from an EMBL/GenBank/DDBJ whole genome shotgun (WGS) entry which is preliminary data.</text>
</comment>
<dbReference type="InterPro" id="IPR015897">
    <property type="entry name" value="CHK_kinase-like"/>
</dbReference>
<evidence type="ECO:0000313" key="2">
    <source>
        <dbReference type="EMBL" id="KAJ3658257.1"/>
    </source>
</evidence>
<organism evidence="2 3">
    <name type="scientific">Zophobas morio</name>
    <dbReference type="NCBI Taxonomy" id="2755281"/>
    <lineage>
        <taxon>Eukaryota</taxon>
        <taxon>Metazoa</taxon>
        <taxon>Ecdysozoa</taxon>
        <taxon>Arthropoda</taxon>
        <taxon>Hexapoda</taxon>
        <taxon>Insecta</taxon>
        <taxon>Pterygota</taxon>
        <taxon>Neoptera</taxon>
        <taxon>Endopterygota</taxon>
        <taxon>Coleoptera</taxon>
        <taxon>Polyphaga</taxon>
        <taxon>Cucujiformia</taxon>
        <taxon>Tenebrionidae</taxon>
        <taxon>Zophobas</taxon>
    </lineage>
</organism>
<accession>A0AA38IPX3</accession>
<dbReference type="Pfam" id="PF02958">
    <property type="entry name" value="EcKL"/>
    <property type="match status" value="1"/>
</dbReference>
<dbReference type="EMBL" id="JALNTZ010000003">
    <property type="protein sequence ID" value="KAJ3658257.1"/>
    <property type="molecule type" value="Genomic_DNA"/>
</dbReference>
<dbReference type="Gene3D" id="3.90.1200.10">
    <property type="match status" value="1"/>
</dbReference>
<dbReference type="SMART" id="SM00587">
    <property type="entry name" value="CHK"/>
    <property type="match status" value="1"/>
</dbReference>
<dbReference type="InterPro" id="IPR011009">
    <property type="entry name" value="Kinase-like_dom_sf"/>
</dbReference>
<gene>
    <name evidence="2" type="ORF">Zmor_010009</name>
</gene>
<dbReference type="SUPFAM" id="SSF56112">
    <property type="entry name" value="Protein kinase-like (PK-like)"/>
    <property type="match status" value="1"/>
</dbReference>
<sequence length="422" mass="48211">MSAEELQKIISPKFTEQVLLDIVAKKTGLCDIKLKKIQLGAPAKKGDSYLSTICRFTLEAVGKNKDGKEEFVSFPVIAKFPPKNLARRKTWRSTEFFENEIIFYNKVWSAFQKYQEDAQIKDKFDNLPLMLATYWDGVDDFVAMVDVSPEGYTSAERATGLDYDHTAGILKILAQFHALSLAFKEQQPENFEKAATSLKETYFSERLRPWYSNFQKNVFVVNRDAVEKELPPEYLHKLNKLIDNDLYGVLIKSCVARGPLSVVTHGDVWVPNFLFKYQGSKPGRITVIDFQLARYSSLTTDLLFFLFSCVDPDLVKDKWDDLIALYHQTLLESMKKYGAKGTVTLDALQAEIKKYSCLGVGMSMEALIMSQLEDDEVSDVDGIEGDEAVPLESVWIIKPFKEKERRQRIAKMVKMAADWNFI</sequence>
<dbReference type="InterPro" id="IPR004119">
    <property type="entry name" value="EcKL"/>
</dbReference>
<evidence type="ECO:0000313" key="3">
    <source>
        <dbReference type="Proteomes" id="UP001168821"/>
    </source>
</evidence>
<name>A0AA38IPX3_9CUCU</name>
<dbReference type="PANTHER" id="PTHR11012">
    <property type="entry name" value="PROTEIN KINASE-LIKE DOMAIN-CONTAINING"/>
    <property type="match status" value="1"/>
</dbReference>
<dbReference type="Proteomes" id="UP001168821">
    <property type="component" value="Unassembled WGS sequence"/>
</dbReference>
<protein>
    <recommendedName>
        <fullName evidence="1">CHK kinase-like domain-containing protein</fullName>
    </recommendedName>
</protein>
<dbReference type="AlphaFoldDB" id="A0AA38IPX3"/>